<dbReference type="Pfam" id="PF00364">
    <property type="entry name" value="Biotin_lipoyl"/>
    <property type="match status" value="1"/>
</dbReference>
<dbReference type="EMBL" id="LQYW01000191">
    <property type="protein sequence ID" value="KYD21286.1"/>
    <property type="molecule type" value="Genomic_DNA"/>
</dbReference>
<evidence type="ECO:0000259" key="8">
    <source>
        <dbReference type="PROSITE" id="PS51826"/>
    </source>
</evidence>
<dbReference type="Proteomes" id="UP000075324">
    <property type="component" value="Unassembled WGS sequence"/>
</dbReference>
<dbReference type="RefSeq" id="WP_062679383.1">
    <property type="nucleotide sequence ID" value="NZ_JARTKS010000004.1"/>
</dbReference>
<dbReference type="Gene3D" id="3.30.559.10">
    <property type="entry name" value="Chloramphenicol acetyltransferase-like domain"/>
    <property type="match status" value="1"/>
</dbReference>
<comment type="similarity">
    <text evidence="2 6">Belongs to the 2-oxoacid dehydrogenase family.</text>
</comment>
<evidence type="ECO:0000256" key="4">
    <source>
        <dbReference type="ARBA" id="ARBA00022823"/>
    </source>
</evidence>
<dbReference type="PANTHER" id="PTHR43178:SF5">
    <property type="entry name" value="LIPOAMIDE ACYLTRANSFERASE COMPONENT OF BRANCHED-CHAIN ALPHA-KETO ACID DEHYDROGENASE COMPLEX, MITOCHONDRIAL"/>
    <property type="match status" value="1"/>
</dbReference>
<dbReference type="PROSITE" id="PS51826">
    <property type="entry name" value="PSBD"/>
    <property type="match status" value="1"/>
</dbReference>
<comment type="cofactor">
    <cofactor evidence="1 6">
        <name>(R)-lipoate</name>
        <dbReference type="ChEBI" id="CHEBI:83088"/>
    </cofactor>
</comment>
<sequence>MAVEIFMPKLGMSMKEGTVVEWLKKKGDKVKKGESVVVISSDKIETDIEAPQDGVLLEILVEQDETVEVGKVIGYIGQEGEEAGDQSNEAPQETPQQAMQEVAVSVGTIEPKAILRQTSRHMLRVSPAARKLAREAGIDLSNIKGSGPKGRITKADVEKAIQLKQASLQPVSEKQMIEETGQITIAETSQITTEQKGVTVKPVTGMRKVIATRMFASLQQTAQLTIHMKVDVTELLELQKKLREELQDEPDIKLTITDFIARATVLALCAHKQMNSLYQNGNIHTYDSVHLGIAVALENGLVVPVIPYAEKLSLKEISKKIKELSVRAREGKLSSEEMKGSTFTITSLGAYGVEFFTPVLNPPEVGILGVGTVTDTPVFVGDAIQKRKILPLSLTFDHQVIDGAPASQFLTTIKNYLEKPYKMLL</sequence>
<dbReference type="AlphaFoldDB" id="A0A150MA21"/>
<dbReference type="GO" id="GO:0031405">
    <property type="term" value="F:lipoic acid binding"/>
    <property type="evidence" value="ECO:0007669"/>
    <property type="project" value="TreeGrafter"/>
</dbReference>
<feature type="domain" description="Peripheral subunit-binding (PSBD)" evidence="8">
    <location>
        <begin position="124"/>
        <end position="161"/>
    </location>
</feature>
<dbReference type="InterPro" id="IPR011053">
    <property type="entry name" value="Single_hybrid_motif"/>
</dbReference>
<evidence type="ECO:0000256" key="3">
    <source>
        <dbReference type="ARBA" id="ARBA00022679"/>
    </source>
</evidence>
<dbReference type="PANTHER" id="PTHR43178">
    <property type="entry name" value="DIHYDROLIPOAMIDE ACETYLTRANSFERASE COMPONENT OF PYRUVATE DEHYDROGENASE COMPLEX"/>
    <property type="match status" value="1"/>
</dbReference>
<evidence type="ECO:0000256" key="6">
    <source>
        <dbReference type="RuleBase" id="RU003423"/>
    </source>
</evidence>
<evidence type="ECO:0000259" key="7">
    <source>
        <dbReference type="PROSITE" id="PS50968"/>
    </source>
</evidence>
<dbReference type="Gene3D" id="2.40.50.100">
    <property type="match status" value="1"/>
</dbReference>
<dbReference type="InterPro" id="IPR001078">
    <property type="entry name" value="2-oxoacid_DH_actylTfrase"/>
</dbReference>
<protein>
    <recommendedName>
        <fullName evidence="6">Dihydrolipoamide acetyltransferase component of pyruvate dehydrogenase complex</fullName>
        <ecNumber evidence="6">2.3.1.-</ecNumber>
    </recommendedName>
</protein>
<dbReference type="GO" id="GO:0005737">
    <property type="term" value="C:cytoplasm"/>
    <property type="evidence" value="ECO:0007669"/>
    <property type="project" value="TreeGrafter"/>
</dbReference>
<keyword evidence="4 6" id="KW-0450">Lipoyl</keyword>
<dbReference type="InterPro" id="IPR000089">
    <property type="entry name" value="Biotin_lipoyl"/>
</dbReference>
<dbReference type="InterPro" id="IPR023213">
    <property type="entry name" value="CAT-like_dom_sf"/>
</dbReference>
<evidence type="ECO:0000256" key="1">
    <source>
        <dbReference type="ARBA" id="ARBA00001938"/>
    </source>
</evidence>
<organism evidence="9 10">
    <name type="scientific">Parageobacillus toebii</name>
    <dbReference type="NCBI Taxonomy" id="153151"/>
    <lineage>
        <taxon>Bacteria</taxon>
        <taxon>Bacillati</taxon>
        <taxon>Bacillota</taxon>
        <taxon>Bacilli</taxon>
        <taxon>Bacillales</taxon>
        <taxon>Anoxybacillaceae</taxon>
        <taxon>Parageobacillus</taxon>
    </lineage>
</organism>
<accession>A0A150MA21</accession>
<name>A0A150MA21_9BACL</name>
<dbReference type="InterPro" id="IPR050743">
    <property type="entry name" value="2-oxoacid_DH_E2_comp"/>
</dbReference>
<dbReference type="GO" id="GO:0016407">
    <property type="term" value="F:acetyltransferase activity"/>
    <property type="evidence" value="ECO:0007669"/>
    <property type="project" value="TreeGrafter"/>
</dbReference>
<gene>
    <name evidence="9" type="ORF">B4110_1456</name>
</gene>
<keyword evidence="3 6" id="KW-0808">Transferase</keyword>
<evidence type="ECO:0000313" key="9">
    <source>
        <dbReference type="EMBL" id="KYD21286.1"/>
    </source>
</evidence>
<keyword evidence="5 6" id="KW-0012">Acyltransferase</keyword>
<dbReference type="SUPFAM" id="SSF52777">
    <property type="entry name" value="CoA-dependent acyltransferases"/>
    <property type="match status" value="1"/>
</dbReference>
<dbReference type="PROSITE" id="PS50968">
    <property type="entry name" value="BIOTINYL_LIPOYL"/>
    <property type="match status" value="1"/>
</dbReference>
<dbReference type="FunFam" id="3.30.559.10:FF:000040">
    <property type="entry name" value="Dihydrolipoamide acetyltransferase component of pyruvate dehydrogenase complex"/>
    <property type="match status" value="1"/>
</dbReference>
<feature type="domain" description="Lipoyl-binding" evidence="7">
    <location>
        <begin position="2"/>
        <end position="77"/>
    </location>
</feature>
<proteinExistence type="inferred from homology"/>
<dbReference type="PATRIC" id="fig|153151.4.peg.2599"/>
<dbReference type="InterPro" id="IPR036625">
    <property type="entry name" value="E3-bd_dom_sf"/>
</dbReference>
<dbReference type="InterPro" id="IPR004167">
    <property type="entry name" value="PSBD"/>
</dbReference>
<evidence type="ECO:0000256" key="2">
    <source>
        <dbReference type="ARBA" id="ARBA00007317"/>
    </source>
</evidence>
<dbReference type="Pfam" id="PF00198">
    <property type="entry name" value="2-oxoacid_dh"/>
    <property type="match status" value="1"/>
</dbReference>
<comment type="caution">
    <text evidence="9">The sequence shown here is derived from an EMBL/GenBank/DDBJ whole genome shotgun (WGS) entry which is preliminary data.</text>
</comment>
<dbReference type="CDD" id="cd06849">
    <property type="entry name" value="lipoyl_domain"/>
    <property type="match status" value="1"/>
</dbReference>
<dbReference type="SUPFAM" id="SSF51230">
    <property type="entry name" value="Single hybrid motif"/>
    <property type="match status" value="1"/>
</dbReference>
<dbReference type="Pfam" id="PF02817">
    <property type="entry name" value="E3_binding"/>
    <property type="match status" value="1"/>
</dbReference>
<reference evidence="9 10" key="1">
    <citation type="submission" date="2016-01" db="EMBL/GenBank/DDBJ databases">
        <title>Draft Genome Sequences of Seven Thermophilic Sporeformers Isolated from Foods.</title>
        <authorList>
            <person name="Berendsen E.M."/>
            <person name="Wells-Bennik M.H."/>
            <person name="Krawcyk A.O."/>
            <person name="De Jong A."/>
            <person name="Holsappel S."/>
            <person name="Eijlander R.T."/>
            <person name="Kuipers O.P."/>
        </authorList>
    </citation>
    <scope>NUCLEOTIDE SEQUENCE [LARGE SCALE GENOMIC DNA]</scope>
    <source>
        <strain evidence="9 10">B4110</strain>
    </source>
</reference>
<dbReference type="Gene3D" id="4.10.320.10">
    <property type="entry name" value="E3-binding domain"/>
    <property type="match status" value="1"/>
</dbReference>
<evidence type="ECO:0000313" key="10">
    <source>
        <dbReference type="Proteomes" id="UP000075324"/>
    </source>
</evidence>
<dbReference type="EC" id="2.3.1.-" evidence="6"/>
<dbReference type="SUPFAM" id="SSF47005">
    <property type="entry name" value="Peripheral subunit-binding domain of 2-oxo acid dehydrogenase complex"/>
    <property type="match status" value="1"/>
</dbReference>
<evidence type="ECO:0000256" key="5">
    <source>
        <dbReference type="ARBA" id="ARBA00023315"/>
    </source>
</evidence>